<accession>A0AA47JMM6</accession>
<organism evidence="1 2">
    <name type="scientific">Vibrio parahaemolyticus</name>
    <dbReference type="NCBI Taxonomy" id="670"/>
    <lineage>
        <taxon>Bacteria</taxon>
        <taxon>Pseudomonadati</taxon>
        <taxon>Pseudomonadota</taxon>
        <taxon>Gammaproteobacteria</taxon>
        <taxon>Vibrionales</taxon>
        <taxon>Vibrionaceae</taxon>
        <taxon>Vibrio</taxon>
    </lineage>
</organism>
<dbReference type="EMBL" id="CP114196">
    <property type="protein sequence ID" value="WAT93665.1"/>
    <property type="molecule type" value="Genomic_DNA"/>
</dbReference>
<keyword evidence="1" id="KW-0614">Plasmid</keyword>
<dbReference type="Proteomes" id="UP001156560">
    <property type="component" value="Plasmid pHLA"/>
</dbReference>
<evidence type="ECO:0000313" key="1">
    <source>
        <dbReference type="EMBL" id="WAT93665.1"/>
    </source>
</evidence>
<dbReference type="AlphaFoldDB" id="A0AA47JMM6"/>
<reference evidence="1" key="1">
    <citation type="submission" date="2022-12" db="EMBL/GenBank/DDBJ databases">
        <title>Vibrio parahaemolyticus become highly virulent by producing novel Tc toxins.</title>
        <authorList>
            <person name="Yang F."/>
            <person name="You Y."/>
            <person name="Lai Q."/>
            <person name="Xu L."/>
            <person name="Li F."/>
        </authorList>
    </citation>
    <scope>NUCLEOTIDE SEQUENCE</scope>
    <source>
        <strain evidence="1">Vp-HL-202005</strain>
        <plasmid evidence="1">pHLA</plasmid>
    </source>
</reference>
<dbReference type="RefSeq" id="WP_025634882.1">
    <property type="nucleotide sequence ID" value="NZ_CP114196.1"/>
</dbReference>
<protein>
    <submittedName>
        <fullName evidence="1">Uncharacterized protein</fullName>
    </submittedName>
</protein>
<sequence length="88" mass="10079">MEIEPLEIFSDGQMPETYKKLQDLNVFGKLNSQFHNSFGVQDVIKLDQIEQLDDADKKAQMSELITALSTRRVDTQPVIAKKVKRLTI</sequence>
<evidence type="ECO:0000313" key="2">
    <source>
        <dbReference type="Proteomes" id="UP001156560"/>
    </source>
</evidence>
<gene>
    <name evidence="1" type="ORF">O1Q84_26470</name>
</gene>
<name>A0AA47JMM6_VIBPH</name>
<geneLocation type="plasmid" evidence="1 2">
    <name>pHLA</name>
</geneLocation>
<proteinExistence type="predicted"/>